<dbReference type="PANTHER" id="PTHR44835:SF1">
    <property type="entry name" value="PROTEIN O-GLCNAC TRANSFERASE"/>
    <property type="match status" value="1"/>
</dbReference>
<dbReference type="Gene3D" id="1.25.40.10">
    <property type="entry name" value="Tetratricopeptide repeat domain"/>
    <property type="match status" value="1"/>
</dbReference>
<keyword evidence="4" id="KW-0328">Glycosyltransferase</keyword>
<organism evidence="10 11">
    <name type="scientific">Mojavia pulchra JT2-VF2</name>
    <dbReference type="NCBI Taxonomy" id="287848"/>
    <lineage>
        <taxon>Bacteria</taxon>
        <taxon>Bacillati</taxon>
        <taxon>Cyanobacteriota</taxon>
        <taxon>Cyanophyceae</taxon>
        <taxon>Nostocales</taxon>
        <taxon>Nostocaceae</taxon>
    </lineage>
</organism>
<evidence type="ECO:0000256" key="2">
    <source>
        <dbReference type="ARBA" id="ARBA00005386"/>
    </source>
</evidence>
<gene>
    <name evidence="10" type="ORF">KME32_08505</name>
</gene>
<feature type="domain" description="O-GlcNAc transferase C-terminal" evidence="9">
    <location>
        <begin position="545"/>
        <end position="732"/>
    </location>
</feature>
<evidence type="ECO:0000313" key="11">
    <source>
        <dbReference type="Proteomes" id="UP000715781"/>
    </source>
</evidence>
<dbReference type="PROSITE" id="PS50005">
    <property type="entry name" value="TPR"/>
    <property type="match status" value="1"/>
</dbReference>
<comment type="pathway">
    <text evidence="1">Protein modification; protein glycosylation.</text>
</comment>
<evidence type="ECO:0000256" key="3">
    <source>
        <dbReference type="ARBA" id="ARBA00011970"/>
    </source>
</evidence>
<evidence type="ECO:0000313" key="10">
    <source>
        <dbReference type="EMBL" id="MBW4561189.1"/>
    </source>
</evidence>
<dbReference type="Proteomes" id="UP000715781">
    <property type="component" value="Unassembled WGS sequence"/>
</dbReference>
<evidence type="ECO:0000259" key="9">
    <source>
        <dbReference type="Pfam" id="PF13844"/>
    </source>
</evidence>
<dbReference type="InterPro" id="IPR011990">
    <property type="entry name" value="TPR-like_helical_dom_sf"/>
</dbReference>
<dbReference type="InterPro" id="IPR051939">
    <property type="entry name" value="Glycosyltr_41/O-GlcNAc_trsf"/>
</dbReference>
<dbReference type="Gene3D" id="3.40.50.2000">
    <property type="entry name" value="Glycogen Phosphorylase B"/>
    <property type="match status" value="1"/>
</dbReference>
<evidence type="ECO:0000256" key="8">
    <source>
        <dbReference type="PROSITE-ProRule" id="PRU00339"/>
    </source>
</evidence>
<evidence type="ECO:0000256" key="6">
    <source>
        <dbReference type="ARBA" id="ARBA00022737"/>
    </source>
</evidence>
<evidence type="ECO:0000256" key="1">
    <source>
        <dbReference type="ARBA" id="ARBA00004922"/>
    </source>
</evidence>
<feature type="repeat" description="TPR" evidence="8">
    <location>
        <begin position="10"/>
        <end position="43"/>
    </location>
</feature>
<dbReference type="SUPFAM" id="SSF48452">
    <property type="entry name" value="TPR-like"/>
    <property type="match status" value="1"/>
</dbReference>
<dbReference type="Pfam" id="PF13844">
    <property type="entry name" value="Glyco_transf_41"/>
    <property type="match status" value="2"/>
</dbReference>
<comment type="caution">
    <text evidence="10">The sequence shown here is derived from an EMBL/GenBank/DDBJ whole genome shotgun (WGS) entry which is preliminary data.</text>
</comment>
<evidence type="ECO:0000256" key="4">
    <source>
        <dbReference type="ARBA" id="ARBA00022676"/>
    </source>
</evidence>
<comment type="similarity">
    <text evidence="2">Belongs to the glycosyltransferase 41 family. O-GlcNAc transferase subfamily.</text>
</comment>
<protein>
    <recommendedName>
        <fullName evidence="3">protein O-GlcNAc transferase</fullName>
        <ecNumber evidence="3">2.4.1.255</ecNumber>
    </recommendedName>
</protein>
<dbReference type="AlphaFoldDB" id="A0A951PVR2"/>
<dbReference type="InterPro" id="IPR029489">
    <property type="entry name" value="OGT/SEC/SPY_C"/>
</dbReference>
<dbReference type="EMBL" id="JAHHHN010000004">
    <property type="protein sequence ID" value="MBW4561189.1"/>
    <property type="molecule type" value="Genomic_DNA"/>
</dbReference>
<accession>A0A951PVR2</accession>
<dbReference type="PANTHER" id="PTHR44835">
    <property type="entry name" value="UDP-N-ACETYLGLUCOSAMINE--PEPTIDE N-ACETYLGLUCOSAMINYLTRANSFERASE SPINDLY-RELATED"/>
    <property type="match status" value="1"/>
</dbReference>
<reference evidence="10" key="2">
    <citation type="journal article" date="2022" name="Microbiol. Resour. Announc.">
        <title>Metagenome Sequencing to Explore Phylogenomics of Terrestrial Cyanobacteria.</title>
        <authorList>
            <person name="Ward R.D."/>
            <person name="Stajich J.E."/>
            <person name="Johansen J.R."/>
            <person name="Huntemann M."/>
            <person name="Clum A."/>
            <person name="Foster B."/>
            <person name="Foster B."/>
            <person name="Roux S."/>
            <person name="Palaniappan K."/>
            <person name="Varghese N."/>
            <person name="Mukherjee S."/>
            <person name="Reddy T.B.K."/>
            <person name="Daum C."/>
            <person name="Copeland A."/>
            <person name="Chen I.A."/>
            <person name="Ivanova N.N."/>
            <person name="Kyrpides N.C."/>
            <person name="Shapiro N."/>
            <person name="Eloe-Fadrosh E.A."/>
            <person name="Pietrasiak N."/>
        </authorList>
    </citation>
    <scope>NUCLEOTIDE SEQUENCE</scope>
    <source>
        <strain evidence="10">JT2-VF2</strain>
    </source>
</reference>
<evidence type="ECO:0000256" key="7">
    <source>
        <dbReference type="ARBA" id="ARBA00022803"/>
    </source>
</evidence>
<evidence type="ECO:0000256" key="5">
    <source>
        <dbReference type="ARBA" id="ARBA00022679"/>
    </source>
</evidence>
<proteinExistence type="inferred from homology"/>
<feature type="domain" description="O-GlcNAc transferase C-terminal" evidence="9">
    <location>
        <begin position="368"/>
        <end position="534"/>
    </location>
</feature>
<sequence>MVLKQSFLNSHDWQQQAEQYLIAENYSAAATLYEQAIESEPDIKSYYWNLGLMLLLQGQETEAQMTWLMALSEDEGEVYTAELVKVLETEAERRITIEDYRIALAIRQHIREIVPEDINNLLHIVEILLNLHDSNEDIHDLLESIINLLAIETISYDTDLLLNIVKNILIYATNEPLVFTFVETSIKYFPKTVTIIETVMVESIAIAMFQKMPELASKFAEICWQLVPVDRVIEQREILVTLANFYQNCQKYTQGIETAKKCYEIVNTLAEKICINALVLRGLMTAGSYWEEVCSVLDQQVLLAKQLIQEKPNNLDIVITARLFTSGFFLPYIYDNPEKHRKLQNDISSLCQANVIQNHLEVAERQNKLLQFRKQSINKDKKALNIGYISHCLKRHSVGWLCRWLFRNHNPEKFKIHSYFLYDADVVEQFTKNNFIDTSYKFHKFGIRDYNIWDEIQKDEIDILVDLDSITLDHSCQLMSIKSAPIQVTWLGWDASGLPSIDYFIADPYVLPESAQDYYSETIWRLPQTYIAVDGFEVDVPNLRRENLDIPSDAIVYFMTQKGYKRHQEHLQLQLKIIKEVPNSYLLIKGDADPESSKEFFERIAEEEGVDFSQLRFLPNAPSEAIHRANLGLADVVLDTYPYNGATTTLETLWMGIPMVTRVGQQFAARNSYSMMMNVGVTEGIAWSEDEYVEWGVCLGKDEKLRQQISWKLRQSRYTAPLWNAKQFTLEMEKAYQQMWQRYIDR</sequence>
<keyword evidence="5 10" id="KW-0808">Transferase</keyword>
<name>A0A951PVR2_9NOST</name>
<keyword evidence="6" id="KW-0677">Repeat</keyword>
<dbReference type="EC" id="2.4.1.255" evidence="3"/>
<dbReference type="Gene3D" id="3.40.50.11380">
    <property type="match status" value="1"/>
</dbReference>
<dbReference type="InterPro" id="IPR019734">
    <property type="entry name" value="TPR_rpt"/>
</dbReference>
<dbReference type="SUPFAM" id="SSF53756">
    <property type="entry name" value="UDP-Glycosyltransferase/glycogen phosphorylase"/>
    <property type="match status" value="1"/>
</dbReference>
<keyword evidence="7 8" id="KW-0802">TPR repeat</keyword>
<reference evidence="10" key="1">
    <citation type="submission" date="2021-05" db="EMBL/GenBank/DDBJ databases">
        <authorList>
            <person name="Pietrasiak N."/>
            <person name="Ward R."/>
            <person name="Stajich J.E."/>
            <person name="Kurbessoian T."/>
        </authorList>
    </citation>
    <scope>NUCLEOTIDE SEQUENCE</scope>
    <source>
        <strain evidence="10">JT2-VF2</strain>
    </source>
</reference>
<dbReference type="GO" id="GO:0097363">
    <property type="term" value="F:protein O-acetylglucosaminyltransferase activity"/>
    <property type="evidence" value="ECO:0007669"/>
    <property type="project" value="UniProtKB-EC"/>
</dbReference>